<dbReference type="EMBL" id="BAABDQ010000003">
    <property type="protein sequence ID" value="GAA3540053.1"/>
    <property type="molecule type" value="Genomic_DNA"/>
</dbReference>
<feature type="transmembrane region" description="Helical" evidence="1">
    <location>
        <begin position="62"/>
        <end position="82"/>
    </location>
</feature>
<keyword evidence="3" id="KW-1185">Reference proteome</keyword>
<name>A0ABP6VS51_9ACTN</name>
<keyword evidence="1" id="KW-0472">Membrane</keyword>
<feature type="transmembrane region" description="Helical" evidence="1">
    <location>
        <begin position="35"/>
        <end position="55"/>
    </location>
</feature>
<feature type="transmembrane region" description="Helical" evidence="1">
    <location>
        <begin position="139"/>
        <end position="156"/>
    </location>
</feature>
<proteinExistence type="predicted"/>
<protein>
    <recommendedName>
        <fullName evidence="4">Disulfide bond formation protein B</fullName>
    </recommendedName>
</protein>
<organism evidence="2 3">
    <name type="scientific">Nonomuraea rosea</name>
    <dbReference type="NCBI Taxonomy" id="638574"/>
    <lineage>
        <taxon>Bacteria</taxon>
        <taxon>Bacillati</taxon>
        <taxon>Actinomycetota</taxon>
        <taxon>Actinomycetes</taxon>
        <taxon>Streptosporangiales</taxon>
        <taxon>Streptosporangiaceae</taxon>
        <taxon>Nonomuraea</taxon>
    </lineage>
</organism>
<evidence type="ECO:0000256" key="1">
    <source>
        <dbReference type="SAM" id="Phobius"/>
    </source>
</evidence>
<evidence type="ECO:0000313" key="2">
    <source>
        <dbReference type="EMBL" id="GAA3540053.1"/>
    </source>
</evidence>
<comment type="caution">
    <text evidence="2">The sequence shown here is derived from an EMBL/GenBank/DDBJ whole genome shotgun (WGS) entry which is preliminary data.</text>
</comment>
<keyword evidence="1" id="KW-0812">Transmembrane</keyword>
<dbReference type="Proteomes" id="UP001500630">
    <property type="component" value="Unassembled WGS sequence"/>
</dbReference>
<sequence>MPSVIRHPYIRGLSGTASMLIGALALSASGGQSHYLAFSAALCTGGALLTWVGFTGRRLGRIAWVVIALLAVAGLFSSLLVVREDVCCMFGFHRGLGYPWGWLDSSASADTMDVIDRYRADPDKLEKTVDWPKVMLDGLFWWHVAVVAVLSVTLVLRRAKRSVVEI</sequence>
<accession>A0ABP6VS51</accession>
<gene>
    <name evidence="2" type="ORF">GCM10022419_020150</name>
</gene>
<evidence type="ECO:0008006" key="4">
    <source>
        <dbReference type="Google" id="ProtNLM"/>
    </source>
</evidence>
<keyword evidence="1" id="KW-1133">Transmembrane helix</keyword>
<feature type="transmembrane region" description="Helical" evidence="1">
    <location>
        <begin position="12"/>
        <end position="29"/>
    </location>
</feature>
<evidence type="ECO:0000313" key="3">
    <source>
        <dbReference type="Proteomes" id="UP001500630"/>
    </source>
</evidence>
<dbReference type="RefSeq" id="WP_345560461.1">
    <property type="nucleotide sequence ID" value="NZ_BAABDQ010000003.1"/>
</dbReference>
<reference evidence="3" key="1">
    <citation type="journal article" date="2019" name="Int. J. Syst. Evol. Microbiol.">
        <title>The Global Catalogue of Microorganisms (GCM) 10K type strain sequencing project: providing services to taxonomists for standard genome sequencing and annotation.</title>
        <authorList>
            <consortium name="The Broad Institute Genomics Platform"/>
            <consortium name="The Broad Institute Genome Sequencing Center for Infectious Disease"/>
            <person name="Wu L."/>
            <person name="Ma J."/>
        </authorList>
    </citation>
    <scope>NUCLEOTIDE SEQUENCE [LARGE SCALE GENOMIC DNA]</scope>
    <source>
        <strain evidence="3">JCM 17326</strain>
    </source>
</reference>